<dbReference type="SUPFAM" id="SSF51735">
    <property type="entry name" value="NAD(P)-binding Rossmann-fold domains"/>
    <property type="match status" value="1"/>
</dbReference>
<dbReference type="InterPro" id="IPR036291">
    <property type="entry name" value="NAD(P)-bd_dom_sf"/>
</dbReference>
<dbReference type="PANTHER" id="PTHR47129">
    <property type="entry name" value="QUINONE OXIDOREDUCTASE 2"/>
    <property type="match status" value="1"/>
</dbReference>
<keyword evidence="3" id="KW-1185">Reference proteome</keyword>
<comment type="caution">
    <text evidence="2">The sequence shown here is derived from an EMBL/GenBank/DDBJ whole genome shotgun (WGS) entry which is preliminary data.</text>
</comment>
<sequence length="326" mass="35335">MVKYVLTGSTGELGSRVFKHLLRLVPGKSKHLRSQHLTSLTPHTANDVIVSLYNPAGATADITNSGVEVRKGDFAQPETLDAAYKGGDKLLIVSYPSINHEIRVKSHVAAIDAAKRAGIQHIYYTSLAFAGDSSAAVMQAHIDTEAYLRNSGLTYTIIREGIYSESFPLYFGYWSPSREGNEVLIPQGDGGIAWVCREDLGEGTAKLMVADTHKNETILFSGSHALTLGGLAALISTILGRDPPLRVKEVSVDAYVANNQGSEELLRKWATTYPALARGELAVVDPLLREILGRDLTPFEDTLREVLGVMGDGGAAAVKRYNKLRE</sequence>
<organism evidence="2 3">
    <name type="scientific">Hermanssonia centrifuga</name>
    <dbReference type="NCBI Taxonomy" id="98765"/>
    <lineage>
        <taxon>Eukaryota</taxon>
        <taxon>Fungi</taxon>
        <taxon>Dikarya</taxon>
        <taxon>Basidiomycota</taxon>
        <taxon>Agaricomycotina</taxon>
        <taxon>Agaricomycetes</taxon>
        <taxon>Polyporales</taxon>
        <taxon>Meruliaceae</taxon>
        <taxon>Hermanssonia</taxon>
    </lineage>
</organism>
<evidence type="ECO:0000259" key="1">
    <source>
        <dbReference type="Pfam" id="PF13460"/>
    </source>
</evidence>
<gene>
    <name evidence="2" type="ORF">EW026_g5520</name>
</gene>
<protein>
    <recommendedName>
        <fullName evidence="1">NAD(P)-binding domain-containing protein</fullName>
    </recommendedName>
</protein>
<feature type="domain" description="NAD(P)-binding" evidence="1">
    <location>
        <begin position="52"/>
        <end position="163"/>
    </location>
</feature>
<dbReference type="AlphaFoldDB" id="A0A4S4KDV4"/>
<dbReference type="Gene3D" id="3.40.50.720">
    <property type="entry name" value="NAD(P)-binding Rossmann-like Domain"/>
    <property type="match status" value="1"/>
</dbReference>
<dbReference type="Proteomes" id="UP000309038">
    <property type="component" value="Unassembled WGS sequence"/>
</dbReference>
<dbReference type="EMBL" id="SGPJ01000247">
    <property type="protein sequence ID" value="THG96288.1"/>
    <property type="molecule type" value="Genomic_DNA"/>
</dbReference>
<reference evidence="2 3" key="1">
    <citation type="submission" date="2019-02" db="EMBL/GenBank/DDBJ databases">
        <title>Genome sequencing of the rare red list fungi Phlebia centrifuga.</title>
        <authorList>
            <person name="Buettner E."/>
            <person name="Kellner H."/>
        </authorList>
    </citation>
    <scope>NUCLEOTIDE SEQUENCE [LARGE SCALE GENOMIC DNA]</scope>
    <source>
        <strain evidence="2 3">DSM 108282</strain>
    </source>
</reference>
<accession>A0A4S4KDV4</accession>
<evidence type="ECO:0000313" key="3">
    <source>
        <dbReference type="Proteomes" id="UP000309038"/>
    </source>
</evidence>
<dbReference type="PANTHER" id="PTHR47129:SF1">
    <property type="entry name" value="NMRA-LIKE DOMAIN-CONTAINING PROTEIN"/>
    <property type="match status" value="1"/>
</dbReference>
<dbReference type="InterPro" id="IPR016040">
    <property type="entry name" value="NAD(P)-bd_dom"/>
</dbReference>
<dbReference type="InterPro" id="IPR052718">
    <property type="entry name" value="NmrA-type_oxidoreductase"/>
</dbReference>
<dbReference type="Pfam" id="PF13460">
    <property type="entry name" value="NAD_binding_10"/>
    <property type="match status" value="1"/>
</dbReference>
<proteinExistence type="predicted"/>
<dbReference type="Gene3D" id="3.90.25.10">
    <property type="entry name" value="UDP-galactose 4-epimerase, domain 1"/>
    <property type="match status" value="1"/>
</dbReference>
<name>A0A4S4KDV4_9APHY</name>
<evidence type="ECO:0000313" key="2">
    <source>
        <dbReference type="EMBL" id="THG96288.1"/>
    </source>
</evidence>